<accession>A0ABW0P7N6</accession>
<comment type="caution">
    <text evidence="1">The sequence shown here is derived from an EMBL/GenBank/DDBJ whole genome shotgun (WGS) entry which is preliminary data.</text>
</comment>
<proteinExistence type="predicted"/>
<evidence type="ECO:0008006" key="3">
    <source>
        <dbReference type="Google" id="ProtNLM"/>
    </source>
</evidence>
<reference evidence="2" key="1">
    <citation type="journal article" date="2019" name="Int. J. Syst. Evol. Microbiol.">
        <title>The Global Catalogue of Microorganisms (GCM) 10K type strain sequencing project: providing services to taxonomists for standard genome sequencing and annotation.</title>
        <authorList>
            <consortium name="The Broad Institute Genomics Platform"/>
            <consortium name="The Broad Institute Genome Sequencing Center for Infectious Disease"/>
            <person name="Wu L."/>
            <person name="Ma J."/>
        </authorList>
    </citation>
    <scope>NUCLEOTIDE SEQUENCE [LARGE SCALE GENOMIC DNA]</scope>
    <source>
        <strain evidence="2">CCUG 43117</strain>
    </source>
</reference>
<evidence type="ECO:0000313" key="2">
    <source>
        <dbReference type="Proteomes" id="UP001596060"/>
    </source>
</evidence>
<organism evidence="1 2">
    <name type="scientific">Bosea massiliensis</name>
    <dbReference type="NCBI Taxonomy" id="151419"/>
    <lineage>
        <taxon>Bacteria</taxon>
        <taxon>Pseudomonadati</taxon>
        <taxon>Pseudomonadota</taxon>
        <taxon>Alphaproteobacteria</taxon>
        <taxon>Hyphomicrobiales</taxon>
        <taxon>Boseaceae</taxon>
        <taxon>Bosea</taxon>
    </lineage>
</organism>
<protein>
    <recommendedName>
        <fullName evidence="3">TIGR02391 family protein</fullName>
    </recommendedName>
</protein>
<sequence length="276" mass="30694">MTAAFSRRTWLSAINVIEEHRYFSQAELTKFIIELGTEVRQAVRDESVAGVKRLNDLRVFIDDNPDYLTDDGPIAGVVIEKALSFIRRPSEATGWTEPPPPTASQSRLLHLLNQDGYAVRDGALIPALPADLGLPVVQTELFTLLDRHHFLTPKSHLEQAIENHARGNWSSANGQLRNFLEGLLDEIAVRIDPNAADIRPGHDRRTHLSLGSRPFLSTELGEWSVDGKNFVNGLMKRLHPAGAHPGLSDEEDSTFRLHIVLLTGHLLLARFDRGAS</sequence>
<name>A0ABW0P7N6_9HYPH</name>
<gene>
    <name evidence="1" type="ORF">ACFPN9_21200</name>
</gene>
<dbReference type="EMBL" id="JBHSLU010000069">
    <property type="protein sequence ID" value="MFC5507767.1"/>
    <property type="molecule type" value="Genomic_DNA"/>
</dbReference>
<dbReference type="Proteomes" id="UP001596060">
    <property type="component" value="Unassembled WGS sequence"/>
</dbReference>
<dbReference type="RefSeq" id="WP_068078901.1">
    <property type="nucleotide sequence ID" value="NZ_JBHSLU010000069.1"/>
</dbReference>
<keyword evidence="2" id="KW-1185">Reference proteome</keyword>
<evidence type="ECO:0000313" key="1">
    <source>
        <dbReference type="EMBL" id="MFC5507767.1"/>
    </source>
</evidence>